<evidence type="ECO:0000256" key="1">
    <source>
        <dbReference type="SAM" id="MobiDB-lite"/>
    </source>
</evidence>
<keyword evidence="3" id="KW-1185">Reference proteome</keyword>
<comment type="caution">
    <text evidence="2">The sequence shown here is derived from an EMBL/GenBank/DDBJ whole genome shotgun (WGS) entry which is preliminary data.</text>
</comment>
<dbReference type="RefSeq" id="WP_304385129.1">
    <property type="nucleotide sequence ID" value="NZ_JAUPBL010000033.1"/>
</dbReference>
<protein>
    <submittedName>
        <fullName evidence="2">Uncharacterized protein</fullName>
    </submittedName>
</protein>
<organism evidence="2 3">
    <name type="scientific">Brachyspira innocens</name>
    <dbReference type="NCBI Taxonomy" id="13264"/>
    <lineage>
        <taxon>Bacteria</taxon>
        <taxon>Pseudomonadati</taxon>
        <taxon>Spirochaetota</taxon>
        <taxon>Spirochaetia</taxon>
        <taxon>Brachyspirales</taxon>
        <taxon>Brachyspiraceae</taxon>
        <taxon>Brachyspira</taxon>
    </lineage>
</organism>
<evidence type="ECO:0000313" key="2">
    <source>
        <dbReference type="EMBL" id="MDO7019699.1"/>
    </source>
</evidence>
<accession>A0ABT8YX32</accession>
<evidence type="ECO:0000313" key="3">
    <source>
        <dbReference type="Proteomes" id="UP001175147"/>
    </source>
</evidence>
<dbReference type="Proteomes" id="UP001175147">
    <property type="component" value="Unassembled WGS sequence"/>
</dbReference>
<proteinExistence type="predicted"/>
<gene>
    <name evidence="2" type="ORF">Q5M86_02805</name>
</gene>
<name>A0ABT8YX32_9SPIR</name>
<reference evidence="2" key="1">
    <citation type="submission" date="2023-07" db="EMBL/GenBank/DDBJ databases">
        <title>Mucosal microbiota of week-old chicken and adult hens.</title>
        <authorList>
            <person name="Volf J."/>
            <person name="Karasova D."/>
            <person name="Crhanova M."/>
            <person name="Faldynova M."/>
            <person name="Prikrylova H."/>
            <person name="Zeman M."/>
            <person name="Babak V."/>
            <person name="Rajova J."/>
            <person name="Rychlik I."/>
        </authorList>
    </citation>
    <scope>NUCLEOTIDE SEQUENCE</scope>
    <source>
        <strain evidence="2">ET902</strain>
    </source>
</reference>
<feature type="region of interest" description="Disordered" evidence="1">
    <location>
        <begin position="1"/>
        <end position="43"/>
    </location>
</feature>
<sequence length="78" mass="8643">MTVNKINNAQSLQQVQANPQRVDTAPQNAVNTQKMSQQMSGISPLSSRYTYAIGRDGKRYVLQLRIDISSVRAFSSLA</sequence>
<dbReference type="EMBL" id="JAUPBM010000019">
    <property type="protein sequence ID" value="MDO7019699.1"/>
    <property type="molecule type" value="Genomic_DNA"/>
</dbReference>